<dbReference type="PANTHER" id="PTHR35535">
    <property type="entry name" value="HEAT SHOCK PROTEIN HSLJ"/>
    <property type="match status" value="1"/>
</dbReference>
<evidence type="ECO:0000313" key="4">
    <source>
        <dbReference type="Proteomes" id="UP000007383"/>
    </source>
</evidence>
<dbReference type="InterPro" id="IPR005184">
    <property type="entry name" value="DUF306_Meta_HslJ"/>
</dbReference>
<dbReference type="AlphaFoldDB" id="H9ULP8"/>
<feature type="domain" description="DUF306" evidence="2">
    <location>
        <begin position="149"/>
        <end position="256"/>
    </location>
</feature>
<dbReference type="Gene3D" id="2.40.128.270">
    <property type="match status" value="1"/>
</dbReference>
<dbReference type="eggNOG" id="COG3187">
    <property type="taxonomic scope" value="Bacteria"/>
</dbReference>
<accession>H9ULP8</accession>
<dbReference type="STRING" id="889378.Spiaf_2410"/>
<gene>
    <name evidence="3" type="ordered locus">Spiaf_2410</name>
</gene>
<sequence length="262" mass="28960">MKLSMNYLMIWSMVFLFAGSCAVQRGSDTPGKRFVPTGVFTAKQKASAAGTGGLRTMALYPEGEVRVSHDYQRTGEPPVLEFGSWEQHDGRVVVQLVGQWGSESRKYSQPTRVQLEQGADGLVVVGNDNSAFASEGLTLQLQEGQPILLDHSRWQLRELSTREGERIVLNDPAEYTLEFSEDGRLSGQADCNRFTAGYFTVGTSLYLTPVAATRAMCPEDSLSDRYLQAVNRADSFRLQDRELHLSYGNGSGTMRFILQGQG</sequence>
<evidence type="ECO:0000313" key="3">
    <source>
        <dbReference type="EMBL" id="AFG38441.1"/>
    </source>
</evidence>
<dbReference type="PANTHER" id="PTHR35535:SF2">
    <property type="entry name" value="DUF306 DOMAIN-CONTAINING PROTEIN"/>
    <property type="match status" value="1"/>
</dbReference>
<dbReference type="PATRIC" id="fig|889378.3.peg.2384"/>
<dbReference type="InterPro" id="IPR053147">
    <property type="entry name" value="Hsp_HslJ-like"/>
</dbReference>
<proteinExistence type="predicted"/>
<keyword evidence="1" id="KW-0732">Signal</keyword>
<dbReference type="PROSITE" id="PS51257">
    <property type="entry name" value="PROKAR_LIPOPROTEIN"/>
    <property type="match status" value="1"/>
</dbReference>
<organism evidence="3 4">
    <name type="scientific">Spirochaeta africana (strain ATCC 700263 / DSM 8902 / Z-7692)</name>
    <dbReference type="NCBI Taxonomy" id="889378"/>
    <lineage>
        <taxon>Bacteria</taxon>
        <taxon>Pseudomonadati</taxon>
        <taxon>Spirochaetota</taxon>
        <taxon>Spirochaetia</taxon>
        <taxon>Spirochaetales</taxon>
        <taxon>Spirochaetaceae</taxon>
        <taxon>Spirochaeta</taxon>
    </lineage>
</organism>
<keyword evidence="4" id="KW-1185">Reference proteome</keyword>
<protein>
    <submittedName>
        <fullName evidence="3">Heat shock protein</fullName>
    </submittedName>
</protein>
<dbReference type="Proteomes" id="UP000007383">
    <property type="component" value="Chromosome"/>
</dbReference>
<feature type="chain" id="PRO_5003623090" evidence="1">
    <location>
        <begin position="19"/>
        <end position="262"/>
    </location>
</feature>
<dbReference type="EMBL" id="CP003282">
    <property type="protein sequence ID" value="AFG38441.1"/>
    <property type="molecule type" value="Genomic_DNA"/>
</dbReference>
<dbReference type="KEGG" id="sfc:Spiaf_2410"/>
<dbReference type="Pfam" id="PF03724">
    <property type="entry name" value="META"/>
    <property type="match status" value="1"/>
</dbReference>
<evidence type="ECO:0000256" key="1">
    <source>
        <dbReference type="SAM" id="SignalP"/>
    </source>
</evidence>
<name>H9ULP8_SPIAZ</name>
<dbReference type="InterPro" id="IPR038670">
    <property type="entry name" value="HslJ-like_sf"/>
</dbReference>
<evidence type="ECO:0000259" key="2">
    <source>
        <dbReference type="Pfam" id="PF03724"/>
    </source>
</evidence>
<keyword evidence="3" id="KW-0346">Stress response</keyword>
<feature type="signal peptide" evidence="1">
    <location>
        <begin position="1"/>
        <end position="18"/>
    </location>
</feature>
<dbReference type="RefSeq" id="WP_014456423.1">
    <property type="nucleotide sequence ID" value="NC_017098.1"/>
</dbReference>
<dbReference type="HOGENOM" id="CLU_996649_0_0_12"/>
<dbReference type="OrthoDB" id="459863at2"/>
<reference evidence="4" key="1">
    <citation type="journal article" date="2013" name="Stand. Genomic Sci.">
        <title>Complete genome sequence of the halophilic bacterium Spirochaeta africana type strain (Z-7692(T)) from the alkaline Lake Magadi in the East African Rift.</title>
        <authorList>
            <person name="Liolos K."/>
            <person name="Abt B."/>
            <person name="Scheuner C."/>
            <person name="Teshima H."/>
            <person name="Held B."/>
            <person name="Lapidus A."/>
            <person name="Nolan M."/>
            <person name="Lucas S."/>
            <person name="Deshpande S."/>
            <person name="Cheng J.F."/>
            <person name="Tapia R."/>
            <person name="Goodwin L.A."/>
            <person name="Pitluck S."/>
            <person name="Pagani I."/>
            <person name="Ivanova N."/>
            <person name="Mavromatis K."/>
            <person name="Mikhailova N."/>
            <person name="Huntemann M."/>
            <person name="Pati A."/>
            <person name="Chen A."/>
            <person name="Palaniappan K."/>
            <person name="Land M."/>
            <person name="Rohde M."/>
            <person name="Tindall B.J."/>
            <person name="Detter J.C."/>
            <person name="Goker M."/>
            <person name="Bristow J."/>
            <person name="Eisen J.A."/>
            <person name="Markowitz V."/>
            <person name="Hugenholtz P."/>
            <person name="Woyke T."/>
            <person name="Klenk H.P."/>
            <person name="Kyrpides N.C."/>
        </authorList>
    </citation>
    <scope>NUCLEOTIDE SEQUENCE</scope>
    <source>
        <strain evidence="4">ATCC 700263 / DSM 8902 / Z-7692</strain>
    </source>
</reference>